<dbReference type="PROSITE" id="PS01280">
    <property type="entry name" value="GIDA_1"/>
    <property type="match status" value="1"/>
</dbReference>
<evidence type="ECO:0000259" key="12">
    <source>
        <dbReference type="SMART" id="SM01228"/>
    </source>
</evidence>
<comment type="caution">
    <text evidence="13">The sequence shown here is derived from an EMBL/GenBank/DDBJ whole genome shotgun (WGS) entry which is preliminary data.</text>
</comment>
<name>A0A099ICN9_CLOIN</name>
<comment type="subcellular location">
    <subcellularLocation>
        <location evidence="11">Cytoplasm</location>
    </subcellularLocation>
</comment>
<dbReference type="RefSeq" id="WP_044903456.1">
    <property type="nucleotide sequence ID" value="NZ_JQIF01000005.1"/>
</dbReference>
<dbReference type="GO" id="GO:0005829">
    <property type="term" value="C:cytosol"/>
    <property type="evidence" value="ECO:0007669"/>
    <property type="project" value="TreeGrafter"/>
</dbReference>
<feature type="domain" description="tRNA uridine 5-carboxymethylaminomethyl modification enzyme C-terminal subdomain" evidence="12">
    <location>
        <begin position="539"/>
        <end position="610"/>
    </location>
</feature>
<evidence type="ECO:0000313" key="13">
    <source>
        <dbReference type="EMBL" id="KGJ54897.1"/>
    </source>
</evidence>
<proteinExistence type="inferred from homology"/>
<dbReference type="GO" id="GO:0050660">
    <property type="term" value="F:flavin adenine dinucleotide binding"/>
    <property type="evidence" value="ECO:0007669"/>
    <property type="project" value="UniProtKB-UniRule"/>
</dbReference>
<evidence type="ECO:0000256" key="6">
    <source>
        <dbReference type="ARBA" id="ARBA00022694"/>
    </source>
</evidence>
<dbReference type="FunFam" id="3.50.50.60:FF:000002">
    <property type="entry name" value="tRNA uridine 5-carboxymethylaminomethyl modification enzyme MnmG"/>
    <property type="match status" value="1"/>
</dbReference>
<evidence type="ECO:0000256" key="2">
    <source>
        <dbReference type="ARBA" id="ARBA00003717"/>
    </source>
</evidence>
<evidence type="ECO:0000256" key="10">
    <source>
        <dbReference type="ARBA" id="ARBA00031800"/>
    </source>
</evidence>
<reference evidence="13 14" key="1">
    <citation type="submission" date="2014-08" db="EMBL/GenBank/DDBJ databases">
        <title>Clostridium innocuum, an unnegligible vancomycin-resistant pathogen causing extra-intestinal infections.</title>
        <authorList>
            <person name="Feng Y."/>
            <person name="Chiu C.-H."/>
        </authorList>
    </citation>
    <scope>NUCLEOTIDE SEQUENCE [LARGE SCALE GENOMIC DNA]</scope>
    <source>
        <strain evidence="13 14">AN88</strain>
    </source>
</reference>
<dbReference type="InterPro" id="IPR026904">
    <property type="entry name" value="MnmG_C"/>
</dbReference>
<evidence type="ECO:0000256" key="11">
    <source>
        <dbReference type="HAMAP-Rule" id="MF_00129"/>
    </source>
</evidence>
<gene>
    <name evidence="11" type="primary">mnmG</name>
    <name evidence="11" type="synonym">gidA</name>
    <name evidence="13" type="ORF">CIAN88_01065</name>
</gene>
<dbReference type="NCBIfam" id="TIGR00136">
    <property type="entry name" value="mnmG_gidA"/>
    <property type="match status" value="1"/>
</dbReference>
<dbReference type="Gene3D" id="1.10.10.1800">
    <property type="entry name" value="tRNA uridine 5-carboxymethylaminomethyl modification enzyme MnmG/GidA"/>
    <property type="match status" value="1"/>
</dbReference>
<dbReference type="InterPro" id="IPR002218">
    <property type="entry name" value="MnmG-rel"/>
</dbReference>
<evidence type="ECO:0000256" key="5">
    <source>
        <dbReference type="ARBA" id="ARBA00022630"/>
    </source>
</evidence>
<dbReference type="SMART" id="SM01228">
    <property type="entry name" value="GIDA_assoc_3"/>
    <property type="match status" value="1"/>
</dbReference>
<evidence type="ECO:0000313" key="14">
    <source>
        <dbReference type="Proteomes" id="UP000030008"/>
    </source>
</evidence>
<dbReference type="InterPro" id="IPR044920">
    <property type="entry name" value="MnmG_C_subdom_sf"/>
</dbReference>
<comment type="function">
    <text evidence="2 11">NAD-binding protein involved in the addition of a carboxymethylaminomethyl (cmnm) group at the wobble position (U34) of certain tRNAs, forming tRNA-cmnm(5)s(2)U34.</text>
</comment>
<dbReference type="InterPro" id="IPR047001">
    <property type="entry name" value="MnmG_C_subdom"/>
</dbReference>
<feature type="binding site" evidence="11">
    <location>
        <position position="175"/>
    </location>
    <ligand>
        <name>FAD</name>
        <dbReference type="ChEBI" id="CHEBI:57692"/>
    </ligand>
</feature>
<dbReference type="GO" id="GO:0030488">
    <property type="term" value="P:tRNA methylation"/>
    <property type="evidence" value="ECO:0007669"/>
    <property type="project" value="TreeGrafter"/>
</dbReference>
<evidence type="ECO:0000256" key="3">
    <source>
        <dbReference type="ARBA" id="ARBA00007653"/>
    </source>
</evidence>
<dbReference type="InterPro" id="IPR004416">
    <property type="entry name" value="MnmG"/>
</dbReference>
<evidence type="ECO:0000256" key="4">
    <source>
        <dbReference type="ARBA" id="ARBA00020461"/>
    </source>
</evidence>
<evidence type="ECO:0000256" key="9">
    <source>
        <dbReference type="ARBA" id="ARBA00025948"/>
    </source>
</evidence>
<accession>A0A099ICN9</accession>
<keyword evidence="7 11" id="KW-0274">FAD</keyword>
<dbReference type="EMBL" id="JQIF01000005">
    <property type="protein sequence ID" value="KGJ54897.1"/>
    <property type="molecule type" value="Genomic_DNA"/>
</dbReference>
<sequence>MVDVIVIGGGHAGVEAALACARLKKTTILYSMHIDMIASMPCNPSVGGPAKGIVVREIDALGGEMGKAADATALQFKMLNTTKGPGVQCLRVQSDKLEYKRYMQDKLLQQEYLEIREMCVEEVLAKDGRVSGVRQKDETVVNCRALIMTTGTFMSSTVLVGHTSTLSGPEDEPTTENLSQSLRNLGIETFRLKTGTPARVRTASIDFSKTAVQPGTDEFICFSEDTKEIRPFDQQAVCYLTYTTAKTHDIINSNLKRSAMYSGLVKGVGPRYCPSIEDKLVRFADKERHQIFLEPESESLDTTYVQGFSTSMPYDVQEAMLHSLPGLENCTIEKYAYAIEYDAIDPLQCKPTLENKIIENLYTAGQINGTSGYEEAAAQGLMAGINAVRKLDHKEPLILHRDEAYIGVMIDDLVTKGTKEPYRLLTSRAEYRLLLRHDNADARLSEYGYETGLISDERYARYQKKMQNIEEMISYLASVRFTPKSTVNGLLERLGLDVLKEGISAAELLKRPGITIALLEPYLEREFDPAIAKLVEIEIRYEGYIKKAKRDAEHLRAMDKVCLPERFDYNQVVNLSLEARQKLNKVQPLTMGQASRISGVNPADIAVLAVFMEQLKRTFEKKSG</sequence>
<dbReference type="Gene3D" id="1.10.150.570">
    <property type="entry name" value="GidA associated domain, C-terminal subdomain"/>
    <property type="match status" value="1"/>
</dbReference>
<feature type="binding site" evidence="11">
    <location>
        <begin position="8"/>
        <end position="13"/>
    </location>
    <ligand>
        <name>FAD</name>
        <dbReference type="ChEBI" id="CHEBI:57692"/>
    </ligand>
</feature>
<evidence type="ECO:0000256" key="1">
    <source>
        <dbReference type="ARBA" id="ARBA00001974"/>
    </source>
</evidence>
<evidence type="ECO:0000256" key="8">
    <source>
        <dbReference type="ARBA" id="ARBA00023027"/>
    </source>
</evidence>
<feature type="binding site" evidence="11">
    <location>
        <begin position="269"/>
        <end position="283"/>
    </location>
    <ligand>
        <name>NAD(+)</name>
        <dbReference type="ChEBI" id="CHEBI:57540"/>
    </ligand>
</feature>
<keyword evidence="8 11" id="KW-0520">NAD</keyword>
<comment type="similarity">
    <text evidence="3 11">Belongs to the MnmG family.</text>
</comment>
<keyword evidence="11" id="KW-0963">Cytoplasm</keyword>
<dbReference type="AlphaFoldDB" id="A0A099ICN9"/>
<protein>
    <recommendedName>
        <fullName evidence="4 11">tRNA uridine 5-carboxymethylaminomethyl modification enzyme MnmG</fullName>
    </recommendedName>
    <alternativeName>
        <fullName evidence="10 11">Glucose-inhibited division protein A</fullName>
    </alternativeName>
</protein>
<dbReference type="PANTHER" id="PTHR11806">
    <property type="entry name" value="GLUCOSE INHIBITED DIVISION PROTEIN A"/>
    <property type="match status" value="1"/>
</dbReference>
<feature type="binding site" evidence="11">
    <location>
        <position position="366"/>
    </location>
    <ligand>
        <name>FAD</name>
        <dbReference type="ChEBI" id="CHEBI:57692"/>
    </ligand>
</feature>
<comment type="subunit">
    <text evidence="9 11">Homodimer. Heterotetramer of two MnmE and two MnmG subunits.</text>
</comment>
<dbReference type="Pfam" id="PF01134">
    <property type="entry name" value="GIDA"/>
    <property type="match status" value="1"/>
</dbReference>
<dbReference type="Gene3D" id="3.50.50.60">
    <property type="entry name" value="FAD/NAD(P)-binding domain"/>
    <property type="match status" value="2"/>
</dbReference>
<dbReference type="InterPro" id="IPR040131">
    <property type="entry name" value="MnmG_N"/>
</dbReference>
<comment type="cofactor">
    <cofactor evidence="1 11">
        <name>FAD</name>
        <dbReference type="ChEBI" id="CHEBI:57692"/>
    </cofactor>
</comment>
<keyword evidence="5 11" id="KW-0285">Flavoprotein</keyword>
<dbReference type="HAMAP" id="MF_00129">
    <property type="entry name" value="MnmG_GidA"/>
    <property type="match status" value="1"/>
</dbReference>
<feature type="binding site" evidence="11">
    <location>
        <position position="120"/>
    </location>
    <ligand>
        <name>FAD</name>
        <dbReference type="ChEBI" id="CHEBI:57692"/>
    </ligand>
</feature>
<dbReference type="FunFam" id="1.10.150.570:FF:000001">
    <property type="entry name" value="tRNA uridine 5-carboxymethylaminomethyl modification enzyme MnmG"/>
    <property type="match status" value="1"/>
</dbReference>
<dbReference type="InterPro" id="IPR036188">
    <property type="entry name" value="FAD/NAD-bd_sf"/>
</dbReference>
<dbReference type="InterPro" id="IPR020595">
    <property type="entry name" value="MnmG-rel_CS"/>
</dbReference>
<dbReference type="PROSITE" id="PS01281">
    <property type="entry name" value="GIDA_2"/>
    <property type="match status" value="1"/>
</dbReference>
<dbReference type="Pfam" id="PF21680">
    <property type="entry name" value="GIDA_C_1st"/>
    <property type="match status" value="1"/>
</dbReference>
<evidence type="ECO:0000256" key="7">
    <source>
        <dbReference type="ARBA" id="ARBA00022827"/>
    </source>
</evidence>
<dbReference type="SUPFAM" id="SSF51905">
    <property type="entry name" value="FAD/NAD(P)-binding domain"/>
    <property type="match status" value="1"/>
</dbReference>
<keyword evidence="6 11" id="KW-0819">tRNA processing</keyword>
<dbReference type="GO" id="GO:0002098">
    <property type="term" value="P:tRNA wobble uridine modification"/>
    <property type="evidence" value="ECO:0007669"/>
    <property type="project" value="InterPro"/>
</dbReference>
<dbReference type="PANTHER" id="PTHR11806:SF0">
    <property type="entry name" value="PROTEIN MTO1 HOMOLOG, MITOCHONDRIAL"/>
    <property type="match status" value="1"/>
</dbReference>
<dbReference type="Proteomes" id="UP000030008">
    <property type="component" value="Unassembled WGS sequence"/>
</dbReference>
<dbReference type="Pfam" id="PF13932">
    <property type="entry name" value="SAM_GIDA_C"/>
    <property type="match status" value="1"/>
</dbReference>
<organism evidence="13 14">
    <name type="scientific">Clostridium innocuum</name>
    <dbReference type="NCBI Taxonomy" id="1522"/>
    <lineage>
        <taxon>Bacteria</taxon>
        <taxon>Bacillati</taxon>
        <taxon>Bacillota</taxon>
        <taxon>Clostridia</taxon>
        <taxon>Eubacteriales</taxon>
        <taxon>Clostridiaceae</taxon>
        <taxon>Clostridium</taxon>
    </lineage>
</organism>
<dbReference type="InterPro" id="IPR049312">
    <property type="entry name" value="GIDA_C_N"/>
</dbReference>